<feature type="transmembrane region" description="Helical" evidence="6">
    <location>
        <begin position="169"/>
        <end position="195"/>
    </location>
</feature>
<reference evidence="9" key="1">
    <citation type="submission" date="2016-10" db="EMBL/GenBank/DDBJ databases">
        <authorList>
            <person name="Varghese N."/>
            <person name="Submissions S."/>
        </authorList>
    </citation>
    <scope>NUCLEOTIDE SEQUENCE [LARGE SCALE GENOMIC DNA]</scope>
    <source>
        <strain evidence="9">KPR-1</strain>
    </source>
</reference>
<dbReference type="Proteomes" id="UP000199288">
    <property type="component" value="Unassembled WGS sequence"/>
</dbReference>
<keyword evidence="3 6" id="KW-1133">Transmembrane helix</keyword>
<evidence type="ECO:0000313" key="8">
    <source>
        <dbReference type="EMBL" id="SEA55087.1"/>
    </source>
</evidence>
<dbReference type="InterPro" id="IPR000412">
    <property type="entry name" value="ABC_2_transport"/>
</dbReference>
<name>A0A1H4C424_9ACTO</name>
<gene>
    <name evidence="8" type="ORF">SAMN02910418_01861</name>
</gene>
<feature type="transmembrane region" description="Helical" evidence="6">
    <location>
        <begin position="21"/>
        <end position="44"/>
    </location>
</feature>
<organism evidence="8 9">
    <name type="scientific">Bowdeniella nasicola</name>
    <dbReference type="NCBI Taxonomy" id="208480"/>
    <lineage>
        <taxon>Bacteria</taxon>
        <taxon>Bacillati</taxon>
        <taxon>Actinomycetota</taxon>
        <taxon>Actinomycetes</taxon>
        <taxon>Actinomycetales</taxon>
        <taxon>Actinomycetaceae</taxon>
        <taxon>Bowdeniella</taxon>
    </lineage>
</organism>
<evidence type="ECO:0000256" key="2">
    <source>
        <dbReference type="ARBA" id="ARBA00022692"/>
    </source>
</evidence>
<feature type="transmembrane region" description="Helical" evidence="6">
    <location>
        <begin position="137"/>
        <end position="162"/>
    </location>
</feature>
<protein>
    <submittedName>
        <fullName evidence="8">ABC-2 type transport system permease protein</fullName>
    </submittedName>
</protein>
<dbReference type="RefSeq" id="WP_092565222.1">
    <property type="nucleotide sequence ID" value="NZ_FNQV01000011.1"/>
</dbReference>
<evidence type="ECO:0000313" key="9">
    <source>
        <dbReference type="Proteomes" id="UP000199288"/>
    </source>
</evidence>
<dbReference type="EMBL" id="FNQV01000011">
    <property type="protein sequence ID" value="SEA55087.1"/>
    <property type="molecule type" value="Genomic_DNA"/>
</dbReference>
<feature type="transmembrane region" description="Helical" evidence="6">
    <location>
        <begin position="228"/>
        <end position="252"/>
    </location>
</feature>
<keyword evidence="9" id="KW-1185">Reference proteome</keyword>
<proteinExistence type="predicted"/>
<evidence type="ECO:0000256" key="3">
    <source>
        <dbReference type="ARBA" id="ARBA00022989"/>
    </source>
</evidence>
<dbReference type="PIRSF" id="PIRSF006648">
    <property type="entry name" value="DrrB"/>
    <property type="match status" value="1"/>
</dbReference>
<feature type="transmembrane region" description="Helical" evidence="6">
    <location>
        <begin position="97"/>
        <end position="125"/>
    </location>
</feature>
<keyword evidence="2 6" id="KW-0812">Transmembrane</keyword>
<dbReference type="PROSITE" id="PS51012">
    <property type="entry name" value="ABC_TM2"/>
    <property type="match status" value="1"/>
</dbReference>
<evidence type="ECO:0000259" key="7">
    <source>
        <dbReference type="PROSITE" id="PS51012"/>
    </source>
</evidence>
<dbReference type="AlphaFoldDB" id="A0A1H4C424"/>
<keyword evidence="5" id="KW-0046">Antibiotic resistance</keyword>
<evidence type="ECO:0000256" key="1">
    <source>
        <dbReference type="ARBA" id="ARBA00004141"/>
    </source>
</evidence>
<dbReference type="InterPro" id="IPR013525">
    <property type="entry name" value="ABC2_TM"/>
</dbReference>
<dbReference type="Pfam" id="PF12698">
    <property type="entry name" value="ABC2_membrane_3"/>
    <property type="match status" value="1"/>
</dbReference>
<dbReference type="GO" id="GO:0046677">
    <property type="term" value="P:response to antibiotic"/>
    <property type="evidence" value="ECO:0007669"/>
    <property type="project" value="UniProtKB-KW"/>
</dbReference>
<evidence type="ECO:0000256" key="4">
    <source>
        <dbReference type="ARBA" id="ARBA00023136"/>
    </source>
</evidence>
<dbReference type="PANTHER" id="PTHR43229:SF6">
    <property type="entry name" value="ABC-TYPE MULTIDRUG TRANSPORT SYSTEM, PERMEASE COMPONENT"/>
    <property type="match status" value="1"/>
</dbReference>
<feature type="domain" description="ABC transmembrane type-2" evidence="7">
    <location>
        <begin position="20"/>
        <end position="255"/>
    </location>
</feature>
<evidence type="ECO:0000256" key="6">
    <source>
        <dbReference type="SAM" id="Phobius"/>
    </source>
</evidence>
<feature type="transmembrane region" description="Helical" evidence="6">
    <location>
        <begin position="56"/>
        <end position="76"/>
    </location>
</feature>
<comment type="subcellular location">
    <subcellularLocation>
        <location evidence="1">Membrane</location>
        <topology evidence="1">Multi-pass membrane protein</topology>
    </subcellularLocation>
</comment>
<dbReference type="GO" id="GO:0043190">
    <property type="term" value="C:ATP-binding cassette (ABC) transporter complex"/>
    <property type="evidence" value="ECO:0007669"/>
    <property type="project" value="InterPro"/>
</dbReference>
<dbReference type="InterPro" id="IPR047817">
    <property type="entry name" value="ABC2_TM_bact-type"/>
</dbReference>
<evidence type="ECO:0000256" key="5">
    <source>
        <dbReference type="ARBA" id="ARBA00023251"/>
    </source>
</evidence>
<dbReference type="PANTHER" id="PTHR43229">
    <property type="entry name" value="NODULATION PROTEIN J"/>
    <property type="match status" value="1"/>
</dbReference>
<accession>A0A1H4C424</accession>
<keyword evidence="4 6" id="KW-0472">Membrane</keyword>
<sequence length="278" mass="30020">MKLSDALRAIGINVWADLRPQLLGGGVVAFIFVPAVYLALASFMTKGSEGMYTPGTYMIAGIIGANGAFVAVQVMSEMYSERVSGTLLRVRIVPYGPLLWAIAKTTNATIVTLVYQVIIIGGAVLFLDDLPLSAAKLVTAIGLSLFIVAACSPIGFILGALVRGSYSMMFAYLAFLIIFCTSGVFFPLALLPTWAQLIQQVFPLYWSGHLARHLFLNGDATFEPSGTFMPYLAIGILLAWAVIGYGLVVFVIRRSFRSETISSLTTLQQKLRSRVGIS</sequence>
<dbReference type="OrthoDB" id="9786643at2"/>
<dbReference type="GO" id="GO:0140359">
    <property type="term" value="F:ABC-type transporter activity"/>
    <property type="evidence" value="ECO:0007669"/>
    <property type="project" value="InterPro"/>
</dbReference>
<dbReference type="InterPro" id="IPR051784">
    <property type="entry name" value="Nod_factor_ABC_transporter"/>
</dbReference>